<dbReference type="Gene3D" id="2.40.160.20">
    <property type="match status" value="1"/>
</dbReference>
<proteinExistence type="predicted"/>
<dbReference type="EMBL" id="JAOTJC010000012">
    <property type="protein sequence ID" value="MCU7555602.1"/>
    <property type="molecule type" value="Genomic_DNA"/>
</dbReference>
<dbReference type="Pfam" id="PF13505">
    <property type="entry name" value="OMP_b-brl"/>
    <property type="match status" value="1"/>
</dbReference>
<reference evidence="5" key="1">
    <citation type="submission" date="2023-07" db="EMBL/GenBank/DDBJ databases">
        <title>Study on multiphase classification of strain Alteromonas salexigens isolated from the Yellow Sea.</title>
        <authorList>
            <person name="Sun L."/>
        </authorList>
    </citation>
    <scope>NUCLEOTIDE SEQUENCE [LARGE SCALE GENOMIC DNA]</scope>
    <source>
        <strain evidence="5">ASW11-19</strain>
    </source>
</reference>
<dbReference type="InterPro" id="IPR011250">
    <property type="entry name" value="OMP/PagP_B-barrel"/>
</dbReference>
<evidence type="ECO:0000259" key="3">
    <source>
        <dbReference type="Pfam" id="PF13505"/>
    </source>
</evidence>
<keyword evidence="1 2" id="KW-0732">Signal</keyword>
<feature type="domain" description="Outer membrane protein beta-barrel" evidence="3">
    <location>
        <begin position="6"/>
        <end position="181"/>
    </location>
</feature>
<evidence type="ECO:0000256" key="2">
    <source>
        <dbReference type="SAM" id="SignalP"/>
    </source>
</evidence>
<dbReference type="SUPFAM" id="SSF56925">
    <property type="entry name" value="OMPA-like"/>
    <property type="match status" value="1"/>
</dbReference>
<gene>
    <name evidence="4" type="ORF">OCL06_13485</name>
</gene>
<dbReference type="Proteomes" id="UP001209257">
    <property type="component" value="Unassembled WGS sequence"/>
</dbReference>
<dbReference type="InterPro" id="IPR027385">
    <property type="entry name" value="Beta-barrel_OMP"/>
</dbReference>
<evidence type="ECO:0000313" key="5">
    <source>
        <dbReference type="Proteomes" id="UP001209257"/>
    </source>
</evidence>
<evidence type="ECO:0000313" key="4">
    <source>
        <dbReference type="EMBL" id="MCU7555602.1"/>
    </source>
</evidence>
<protein>
    <submittedName>
        <fullName evidence="4">Porin family protein</fullName>
    </submittedName>
</protein>
<name>A0ABT2VRS3_9ALTE</name>
<dbReference type="RefSeq" id="WP_262995423.1">
    <property type="nucleotide sequence ID" value="NZ_JAOTJC010000012.1"/>
</dbReference>
<feature type="signal peptide" evidence="2">
    <location>
        <begin position="1"/>
        <end position="19"/>
    </location>
</feature>
<comment type="caution">
    <text evidence="4">The sequence shown here is derived from an EMBL/GenBank/DDBJ whole genome shotgun (WGS) entry which is preliminary data.</text>
</comment>
<feature type="chain" id="PRO_5047136455" evidence="2">
    <location>
        <begin position="20"/>
        <end position="182"/>
    </location>
</feature>
<accession>A0ABT2VRS3</accession>
<keyword evidence="5" id="KW-1185">Reference proteome</keyword>
<sequence>MKKITAVLCLCLAGLPAVATEKMYGIAGGSFTDLEYSQQGEKGAGFTLAVGHQFHPQWYVEAGYNQLIDETTDTGDLKGDALYLALLGKAGNHTGELFYKLGIMNVAMQGSELPVEGNCALGELSSDGACAFDESGLAGVVGLGFDYHLGLRSMLRVEYNYVGGENDLQAHTVNLAIRYNFN</sequence>
<evidence type="ECO:0000256" key="1">
    <source>
        <dbReference type="ARBA" id="ARBA00022729"/>
    </source>
</evidence>
<organism evidence="4 5">
    <name type="scientific">Alteromonas salexigens</name>
    <dbReference type="NCBI Taxonomy" id="2982530"/>
    <lineage>
        <taxon>Bacteria</taxon>
        <taxon>Pseudomonadati</taxon>
        <taxon>Pseudomonadota</taxon>
        <taxon>Gammaproteobacteria</taxon>
        <taxon>Alteromonadales</taxon>
        <taxon>Alteromonadaceae</taxon>
        <taxon>Alteromonas/Salinimonas group</taxon>
        <taxon>Alteromonas</taxon>
    </lineage>
</organism>